<dbReference type="EMBL" id="BLLF01002255">
    <property type="protein sequence ID" value="GFH23366.1"/>
    <property type="molecule type" value="Genomic_DNA"/>
</dbReference>
<organism evidence="2 3">
    <name type="scientific">Haematococcus lacustris</name>
    <name type="common">Green alga</name>
    <name type="synonym">Haematococcus pluvialis</name>
    <dbReference type="NCBI Taxonomy" id="44745"/>
    <lineage>
        <taxon>Eukaryota</taxon>
        <taxon>Viridiplantae</taxon>
        <taxon>Chlorophyta</taxon>
        <taxon>core chlorophytes</taxon>
        <taxon>Chlorophyceae</taxon>
        <taxon>CS clade</taxon>
        <taxon>Chlamydomonadales</taxon>
        <taxon>Haematococcaceae</taxon>
        <taxon>Haematococcus</taxon>
    </lineage>
</organism>
<keyword evidence="3" id="KW-1185">Reference proteome</keyword>
<dbReference type="AlphaFoldDB" id="A0A699ZXC1"/>
<proteinExistence type="predicted"/>
<protein>
    <recommendedName>
        <fullName evidence="1">Helicase MOV-10-like beta-barrel domain-containing protein</fullName>
    </recommendedName>
</protein>
<reference evidence="2 3" key="1">
    <citation type="submission" date="2020-02" db="EMBL/GenBank/DDBJ databases">
        <title>Draft genome sequence of Haematococcus lacustris strain NIES-144.</title>
        <authorList>
            <person name="Morimoto D."/>
            <person name="Nakagawa S."/>
            <person name="Yoshida T."/>
            <person name="Sawayama S."/>
        </authorList>
    </citation>
    <scope>NUCLEOTIDE SEQUENCE [LARGE SCALE GENOMIC DNA]</scope>
    <source>
        <strain evidence="2 3">NIES-144</strain>
    </source>
</reference>
<evidence type="ECO:0000313" key="3">
    <source>
        <dbReference type="Proteomes" id="UP000485058"/>
    </source>
</evidence>
<gene>
    <name evidence="2" type="ORF">HaLaN_20968</name>
</gene>
<feature type="non-terminal residue" evidence="2">
    <location>
        <position position="65"/>
    </location>
</feature>
<dbReference type="InterPro" id="IPR049080">
    <property type="entry name" value="MOV-10-like_beta-barrel"/>
</dbReference>
<accession>A0A699ZXC1</accession>
<name>A0A699ZXC1_HAELA</name>
<evidence type="ECO:0000259" key="1">
    <source>
        <dbReference type="Pfam" id="PF21634"/>
    </source>
</evidence>
<evidence type="ECO:0000313" key="2">
    <source>
        <dbReference type="EMBL" id="GFH23366.1"/>
    </source>
</evidence>
<dbReference type="Pfam" id="PF21634">
    <property type="entry name" value="MOV-10_beta-barrel"/>
    <property type="match status" value="1"/>
</dbReference>
<sequence length="65" mass="7568">MRGDALYVSWADGSEGGREWQGFVHFVARDEVSLKFNPDFHKNWISGIRVNVRFAISRSTFNFMQ</sequence>
<comment type="caution">
    <text evidence="2">The sequence shown here is derived from an EMBL/GenBank/DDBJ whole genome shotgun (WGS) entry which is preliminary data.</text>
</comment>
<feature type="domain" description="Helicase MOV-10-like beta-barrel" evidence="1">
    <location>
        <begin position="1"/>
        <end position="54"/>
    </location>
</feature>
<dbReference type="Proteomes" id="UP000485058">
    <property type="component" value="Unassembled WGS sequence"/>
</dbReference>